<reference evidence="3 4" key="1">
    <citation type="submission" date="2019-07" db="EMBL/GenBank/DDBJ databases">
        <title>R&amp;d 2014.</title>
        <authorList>
            <person name="Klenk H.-P."/>
        </authorList>
    </citation>
    <scope>NUCLEOTIDE SEQUENCE [LARGE SCALE GENOMIC DNA]</scope>
    <source>
        <strain evidence="3 4">DSM 43868</strain>
    </source>
</reference>
<dbReference type="SUPFAM" id="SSF49265">
    <property type="entry name" value="Fibronectin type III"/>
    <property type="match status" value="1"/>
</dbReference>
<evidence type="ECO:0000256" key="1">
    <source>
        <dbReference type="SAM" id="SignalP"/>
    </source>
</evidence>
<gene>
    <name evidence="3" type="ORF">JD77_04932</name>
</gene>
<dbReference type="GO" id="GO:0006508">
    <property type="term" value="P:proteolysis"/>
    <property type="evidence" value="ECO:0007669"/>
    <property type="project" value="InterPro"/>
</dbReference>
<feature type="chain" id="PRO_5039298749" evidence="1">
    <location>
        <begin position="27"/>
        <end position="230"/>
    </location>
</feature>
<dbReference type="InterPro" id="IPR000834">
    <property type="entry name" value="Peptidase_M14"/>
</dbReference>
<dbReference type="GO" id="GO:0005975">
    <property type="term" value="P:carbohydrate metabolic process"/>
    <property type="evidence" value="ECO:0007669"/>
    <property type="project" value="UniProtKB-ARBA"/>
</dbReference>
<protein>
    <submittedName>
        <fullName evidence="3">Zinc carboxypeptidase</fullName>
    </submittedName>
</protein>
<dbReference type="Proteomes" id="UP000319825">
    <property type="component" value="Unassembled WGS sequence"/>
</dbReference>
<feature type="domain" description="Peptidase M14" evidence="2">
    <location>
        <begin position="135"/>
        <end position="213"/>
    </location>
</feature>
<proteinExistence type="predicted"/>
<evidence type="ECO:0000313" key="3">
    <source>
        <dbReference type="EMBL" id="TWH69915.1"/>
    </source>
</evidence>
<sequence length="230" mass="24122">MRRSTVIVLSTVLAATLGTVTAPAVALGQPAPAGAAAAEPNQVTNLTVRQGDGYATLAWTPVDGATDYQIERTPVDAGGAAAGPSVVVGVWRPNRQVNNGSPTFADAGFNPGDRFQWRVRAMLVIGYPTPPATPEAVAATSPLAINCNVHGNEPGDREACLIMARQLAFGTDARTIDLLSHSTVLIVPTINGDGRAANTRGNSTGQDLNRDYSLIRQPETAAYVNMLREY</sequence>
<evidence type="ECO:0000259" key="2">
    <source>
        <dbReference type="Pfam" id="PF00246"/>
    </source>
</evidence>
<keyword evidence="3" id="KW-0378">Hydrolase</keyword>
<accession>A0A562IGQ6</accession>
<dbReference type="Gene3D" id="2.60.40.10">
    <property type="entry name" value="Immunoglobulins"/>
    <property type="match status" value="1"/>
</dbReference>
<dbReference type="InterPro" id="IPR013783">
    <property type="entry name" value="Ig-like_fold"/>
</dbReference>
<keyword evidence="3" id="KW-0645">Protease</keyword>
<dbReference type="Gene3D" id="3.40.630.10">
    <property type="entry name" value="Zn peptidases"/>
    <property type="match status" value="1"/>
</dbReference>
<dbReference type="AlphaFoldDB" id="A0A562IGQ6"/>
<feature type="signal peptide" evidence="1">
    <location>
        <begin position="1"/>
        <end position="26"/>
    </location>
</feature>
<name>A0A562IGQ6_MICOL</name>
<dbReference type="Pfam" id="PF00246">
    <property type="entry name" value="Peptidase_M14"/>
    <property type="match status" value="1"/>
</dbReference>
<dbReference type="RefSeq" id="WP_246140894.1">
    <property type="nucleotide sequence ID" value="NZ_BAAATQ010000120.1"/>
</dbReference>
<dbReference type="InterPro" id="IPR036116">
    <property type="entry name" value="FN3_sf"/>
</dbReference>
<comment type="caution">
    <text evidence="3">The sequence shown here is derived from an EMBL/GenBank/DDBJ whole genome shotgun (WGS) entry which is preliminary data.</text>
</comment>
<dbReference type="GO" id="GO:0008270">
    <property type="term" value="F:zinc ion binding"/>
    <property type="evidence" value="ECO:0007669"/>
    <property type="project" value="InterPro"/>
</dbReference>
<organism evidence="3 4">
    <name type="scientific">Micromonospora olivasterospora</name>
    <dbReference type="NCBI Taxonomy" id="1880"/>
    <lineage>
        <taxon>Bacteria</taxon>
        <taxon>Bacillati</taxon>
        <taxon>Actinomycetota</taxon>
        <taxon>Actinomycetes</taxon>
        <taxon>Micromonosporales</taxon>
        <taxon>Micromonosporaceae</taxon>
        <taxon>Micromonospora</taxon>
    </lineage>
</organism>
<keyword evidence="1" id="KW-0732">Signal</keyword>
<evidence type="ECO:0000313" key="4">
    <source>
        <dbReference type="Proteomes" id="UP000319825"/>
    </source>
</evidence>
<keyword evidence="4" id="KW-1185">Reference proteome</keyword>
<dbReference type="GO" id="GO:0004181">
    <property type="term" value="F:metallocarboxypeptidase activity"/>
    <property type="evidence" value="ECO:0007669"/>
    <property type="project" value="InterPro"/>
</dbReference>
<keyword evidence="3" id="KW-0121">Carboxypeptidase</keyword>
<dbReference type="SUPFAM" id="SSF53187">
    <property type="entry name" value="Zn-dependent exopeptidases"/>
    <property type="match status" value="1"/>
</dbReference>
<dbReference type="EMBL" id="VLKE01000001">
    <property type="protein sequence ID" value="TWH69915.1"/>
    <property type="molecule type" value="Genomic_DNA"/>
</dbReference>